<dbReference type="InterPro" id="IPR027268">
    <property type="entry name" value="Peptidase_M4/M1_CTD_sf"/>
</dbReference>
<dbReference type="GO" id="GO:0046872">
    <property type="term" value="F:metal ion binding"/>
    <property type="evidence" value="ECO:0007669"/>
    <property type="project" value="UniProtKB-UniRule"/>
</dbReference>
<evidence type="ECO:0000256" key="4">
    <source>
        <dbReference type="ARBA" id="ARBA00022723"/>
    </source>
</evidence>
<evidence type="ECO:0000256" key="5">
    <source>
        <dbReference type="ARBA" id="ARBA00022729"/>
    </source>
</evidence>
<evidence type="ECO:0000256" key="8">
    <source>
        <dbReference type="ARBA" id="ARBA00023049"/>
    </source>
</evidence>
<evidence type="ECO:0000256" key="7">
    <source>
        <dbReference type="ARBA" id="ARBA00022833"/>
    </source>
</evidence>
<dbReference type="MEROPS" id="M04.008"/>
<evidence type="ECO:0000256" key="2">
    <source>
        <dbReference type="ARBA" id="ARBA00009388"/>
    </source>
</evidence>
<dbReference type="InterPro" id="IPR050728">
    <property type="entry name" value="Zinc_Metalloprotease_M4"/>
</dbReference>
<keyword evidence="5" id="KW-0732">Signal</keyword>
<keyword evidence="8 11" id="KW-0482">Metalloprotease</keyword>
<dbReference type="PRINTS" id="PR00730">
    <property type="entry name" value="THERMOLYSIN"/>
</dbReference>
<keyword evidence="9" id="KW-0865">Zymogen</keyword>
<dbReference type="GO" id="GO:0004222">
    <property type="term" value="F:metalloendopeptidase activity"/>
    <property type="evidence" value="ECO:0007669"/>
    <property type="project" value="UniProtKB-UniRule"/>
</dbReference>
<keyword evidence="4" id="KW-0479">Metal-binding</keyword>
<evidence type="ECO:0000256" key="11">
    <source>
        <dbReference type="RuleBase" id="RU366073"/>
    </source>
</evidence>
<comment type="cofactor">
    <cofactor evidence="1 11">
        <name>Zn(2+)</name>
        <dbReference type="ChEBI" id="CHEBI:29105"/>
    </cofactor>
</comment>
<dbReference type="InterPro" id="IPR011096">
    <property type="entry name" value="FTP_domain"/>
</dbReference>
<name>Q0ZPA4_LISMN</name>
<dbReference type="Gene3D" id="3.10.170.10">
    <property type="match status" value="1"/>
</dbReference>
<gene>
    <name evidence="16" type="primary">mpl</name>
</gene>
<dbReference type="Pfam" id="PF01447">
    <property type="entry name" value="Peptidase_M4"/>
    <property type="match status" value="1"/>
</dbReference>
<dbReference type="Pfam" id="PF02868">
    <property type="entry name" value="Peptidase_M4_C"/>
    <property type="match status" value="1"/>
</dbReference>
<dbReference type="EC" id="3.4.24.-" evidence="11"/>
<feature type="active site" description="Proton donor" evidence="10">
    <location>
        <position position="438"/>
    </location>
</feature>
<evidence type="ECO:0000313" key="16">
    <source>
        <dbReference type="EMBL" id="ABG57040.1"/>
    </source>
</evidence>
<sequence length="511" mass="57610">MKSKLICIIMVIAFQAHFNMAVKADSVGEERLRNNIQAKRNPADLKALPDSCEAKDFYKNFKILDMTKDKLGVTHYTLALSSEGYLTDNDEIKVHVTPDNKITFINGDLQQGQLRITNQIKITEKNAIEKAFEAIGQSEAHVKSYIGNPVKEKEIIINSRTKRLVYNIKLIFAEPEVASWIIQVDAETGAILKKQNMLSEVERADTHKDFQALGKGANRLLQRPLHVMKINDLFYLVDRTHKGLIRTFDLNHKTDASFGKVVSNKTNMFTDPEFSSAVDAHFYASEVYDYYKNVHQLESLDGKGGEIDSFVHYGLNCNNAFWDGREILYGDGDKKNFKPFSCAKTIVGHELTHAVIQYSAGGLEYEGQSGALNESFADVFGYFIAPNHWLIGEDVCVRGLRDGRIRSIKDPDKYNQAAHMKDYESLPITEEGDWGGVHFNSGIPNKAAYNTITKLGKEKTEQLYFRALKYYLTKKAQFTDAKKALQQAAKDLYGEDASKKVAEAWEAVGVN</sequence>
<dbReference type="EMBL" id="DQ309974">
    <property type="protein sequence ID" value="ABG57040.1"/>
    <property type="molecule type" value="Genomic_DNA"/>
</dbReference>
<dbReference type="Gene3D" id="3.10.450.40">
    <property type="match status" value="1"/>
</dbReference>
<dbReference type="InterPro" id="IPR025711">
    <property type="entry name" value="PepSY"/>
</dbReference>
<dbReference type="PANTHER" id="PTHR33794:SF1">
    <property type="entry name" value="BACILLOLYSIN"/>
    <property type="match status" value="1"/>
</dbReference>
<organism evidence="16">
    <name type="scientific">Listeria monocytogenes</name>
    <dbReference type="NCBI Taxonomy" id="1639"/>
    <lineage>
        <taxon>Bacteria</taxon>
        <taxon>Bacillati</taxon>
        <taxon>Bacillota</taxon>
        <taxon>Bacilli</taxon>
        <taxon>Bacillales</taxon>
        <taxon>Listeriaceae</taxon>
        <taxon>Listeria</taxon>
    </lineage>
</organism>
<keyword evidence="3 11" id="KW-0645">Protease</keyword>
<evidence type="ECO:0000256" key="6">
    <source>
        <dbReference type="ARBA" id="ARBA00022801"/>
    </source>
</evidence>
<evidence type="ECO:0000256" key="1">
    <source>
        <dbReference type="ARBA" id="ARBA00001947"/>
    </source>
</evidence>
<reference evidence="16" key="1">
    <citation type="submission" date="2006-07" db="EMBL/GenBank/DDBJ databases">
        <title>Nucleotide sequence diversity of prfA gene cluster of Listeria monocytogenes strains of clinical and food origin.</title>
        <authorList>
            <person name="Papageorgiou N."/>
            <person name="Tselentis Y."/>
            <person name="Scoulica E."/>
        </authorList>
    </citation>
    <scope>NUCLEOTIDE SEQUENCE</scope>
    <source>
        <strain evidence="16">Lm26686</strain>
    </source>
</reference>
<accession>Q0ZPA4</accession>
<feature type="domain" description="Peptidase M4 C-terminal" evidence="13">
    <location>
        <begin position="362"/>
        <end position="510"/>
    </location>
</feature>
<evidence type="ECO:0000259" key="12">
    <source>
        <dbReference type="Pfam" id="PF01447"/>
    </source>
</evidence>
<feature type="active site" evidence="10">
    <location>
        <position position="350"/>
    </location>
</feature>
<feature type="domain" description="FTP" evidence="15">
    <location>
        <begin position="60"/>
        <end position="109"/>
    </location>
</feature>
<dbReference type="PANTHER" id="PTHR33794">
    <property type="entry name" value="BACILLOLYSIN"/>
    <property type="match status" value="1"/>
</dbReference>
<dbReference type="InterPro" id="IPR023612">
    <property type="entry name" value="Peptidase_M4"/>
</dbReference>
<protein>
    <recommendedName>
        <fullName evidence="11">Neutral metalloproteinase</fullName>
        <ecNumber evidence="11">3.4.24.-</ecNumber>
    </recommendedName>
</protein>
<dbReference type="Gene3D" id="1.10.390.10">
    <property type="entry name" value="Neutral Protease Domain 2"/>
    <property type="match status" value="1"/>
</dbReference>
<proteinExistence type="inferred from homology"/>
<dbReference type="SUPFAM" id="SSF55486">
    <property type="entry name" value="Metalloproteases ('zincins'), catalytic domain"/>
    <property type="match status" value="1"/>
</dbReference>
<feature type="domain" description="Peptidase M4" evidence="12">
    <location>
        <begin position="214"/>
        <end position="357"/>
    </location>
</feature>
<dbReference type="AlphaFoldDB" id="Q0ZPA4"/>
<comment type="subcellular location">
    <subcellularLocation>
        <location evidence="11">Secreted</location>
    </subcellularLocation>
</comment>
<dbReference type="InterPro" id="IPR013856">
    <property type="entry name" value="Peptidase_M4_domain"/>
</dbReference>
<comment type="function">
    <text evidence="11">Extracellular zinc metalloprotease.</text>
</comment>
<keyword evidence="6 11" id="KW-0378">Hydrolase</keyword>
<evidence type="ECO:0000259" key="14">
    <source>
        <dbReference type="Pfam" id="PF03413"/>
    </source>
</evidence>
<feature type="domain" description="PepSY" evidence="14">
    <location>
        <begin position="121"/>
        <end position="194"/>
    </location>
</feature>
<comment type="similarity">
    <text evidence="2 11">Belongs to the peptidase M4 family.</text>
</comment>
<dbReference type="InterPro" id="IPR001570">
    <property type="entry name" value="Peptidase_M4_C_domain"/>
</dbReference>
<evidence type="ECO:0000256" key="3">
    <source>
        <dbReference type="ARBA" id="ARBA00022670"/>
    </source>
</evidence>
<evidence type="ECO:0000259" key="13">
    <source>
        <dbReference type="Pfam" id="PF02868"/>
    </source>
</evidence>
<dbReference type="Pfam" id="PF03413">
    <property type="entry name" value="PepSY"/>
    <property type="match status" value="1"/>
</dbReference>
<keyword evidence="11" id="KW-0964">Secreted</keyword>
<evidence type="ECO:0000256" key="9">
    <source>
        <dbReference type="ARBA" id="ARBA00023145"/>
    </source>
</evidence>
<dbReference type="CDD" id="cd09597">
    <property type="entry name" value="M4_TLP"/>
    <property type="match status" value="1"/>
</dbReference>
<dbReference type="Pfam" id="PF07504">
    <property type="entry name" value="FTP"/>
    <property type="match status" value="1"/>
</dbReference>
<evidence type="ECO:0000259" key="15">
    <source>
        <dbReference type="Pfam" id="PF07504"/>
    </source>
</evidence>
<dbReference type="GO" id="GO:0006508">
    <property type="term" value="P:proteolysis"/>
    <property type="evidence" value="ECO:0007669"/>
    <property type="project" value="UniProtKB-KW"/>
</dbReference>
<evidence type="ECO:0000256" key="10">
    <source>
        <dbReference type="PIRSR" id="PIRSR623612-1"/>
    </source>
</evidence>
<keyword evidence="7 11" id="KW-0862">Zinc</keyword>
<dbReference type="GO" id="GO:0005576">
    <property type="term" value="C:extracellular region"/>
    <property type="evidence" value="ECO:0007669"/>
    <property type="project" value="UniProtKB-SubCell"/>
</dbReference>
<reference evidence="16" key="2">
    <citation type="submission" date="2006-07" db="EMBL/GenBank/DDBJ databases">
        <title>Nucleotide sequence of actA genes from clinical and environmental Listeria monocytogenes isolates.</title>
        <authorList>
            <person name="Papageorgiou N."/>
            <person name="Tselentis Y."/>
            <person name="Scoulica E."/>
        </authorList>
    </citation>
    <scope>NUCLEOTIDE SEQUENCE</scope>
    <source>
        <strain evidence="16">Lm26686</strain>
    </source>
</reference>